<dbReference type="AlphaFoldDB" id="A0A024P851"/>
<gene>
    <name evidence="1" type="ORF">BN983_02819</name>
</gene>
<keyword evidence="2" id="KW-1185">Reference proteome</keyword>
<evidence type="ECO:0000313" key="2">
    <source>
        <dbReference type="Proteomes" id="UP000028868"/>
    </source>
</evidence>
<dbReference type="EMBL" id="CCDI010000003">
    <property type="protein sequence ID" value="CDQ24532.1"/>
    <property type="molecule type" value="Genomic_DNA"/>
</dbReference>
<sequence>MIPILIGLKLLNHLNKENGSMFKEMIHYFSNEGKR</sequence>
<organism evidence="1 2">
    <name type="scientific">Halobacillus karajensis</name>
    <dbReference type="NCBI Taxonomy" id="195088"/>
    <lineage>
        <taxon>Bacteria</taxon>
        <taxon>Bacillati</taxon>
        <taxon>Bacillota</taxon>
        <taxon>Bacilli</taxon>
        <taxon>Bacillales</taxon>
        <taxon>Bacillaceae</taxon>
        <taxon>Halobacillus</taxon>
    </lineage>
</organism>
<evidence type="ECO:0000313" key="1">
    <source>
        <dbReference type="EMBL" id="CDQ24532.1"/>
    </source>
</evidence>
<reference evidence="1 2" key="2">
    <citation type="submission" date="2014-05" db="EMBL/GenBank/DDBJ databases">
        <title>Draft genome sequence of Halobacillus karajensis HK-03.</title>
        <authorList>
            <person name="Khelaifia S."/>
            <person name="Croce O."/>
            <person name="Lagier J.C."/>
            <person name="Raoult D."/>
        </authorList>
    </citation>
    <scope>NUCLEOTIDE SEQUENCE [LARGE SCALE GENOMIC DNA]</scope>
    <source>
        <strain evidence="1 2">HD-03</strain>
    </source>
</reference>
<dbReference type="Proteomes" id="UP000028868">
    <property type="component" value="Unassembled WGS sequence"/>
</dbReference>
<name>A0A024P851_9BACI</name>
<accession>A0A024P851</accession>
<reference evidence="2" key="1">
    <citation type="submission" date="2014-03" db="EMBL/GenBank/DDBJ databases">
        <authorList>
            <person name="Urmite Genomes U."/>
        </authorList>
    </citation>
    <scope>NUCLEOTIDE SEQUENCE [LARGE SCALE GENOMIC DNA]</scope>
    <source>
        <strain evidence="2">HD-03</strain>
    </source>
</reference>
<protein>
    <submittedName>
        <fullName evidence="1">Uncharacterized protein</fullName>
    </submittedName>
</protein>
<comment type="caution">
    <text evidence="1">The sequence shown here is derived from an EMBL/GenBank/DDBJ whole genome shotgun (WGS) entry which is preliminary data.</text>
</comment>
<proteinExistence type="predicted"/>